<dbReference type="GO" id="GO:0003677">
    <property type="term" value="F:DNA binding"/>
    <property type="evidence" value="ECO:0007669"/>
    <property type="project" value="UniProtKB-KW"/>
</dbReference>
<dbReference type="GO" id="GO:0003700">
    <property type="term" value="F:DNA-binding transcription factor activity"/>
    <property type="evidence" value="ECO:0007669"/>
    <property type="project" value="InterPro"/>
</dbReference>
<evidence type="ECO:0000313" key="5">
    <source>
        <dbReference type="Proteomes" id="UP000510721"/>
    </source>
</evidence>
<dbReference type="Pfam" id="PF00392">
    <property type="entry name" value="GntR"/>
    <property type="match status" value="1"/>
</dbReference>
<organism evidence="4 5">
    <name type="scientific">Sinorhizobium mexicanum</name>
    <dbReference type="NCBI Taxonomy" id="375549"/>
    <lineage>
        <taxon>Bacteria</taxon>
        <taxon>Pseudomonadati</taxon>
        <taxon>Pseudomonadota</taxon>
        <taxon>Alphaproteobacteria</taxon>
        <taxon>Hyphomicrobiales</taxon>
        <taxon>Rhizobiaceae</taxon>
        <taxon>Sinorhizobium/Ensifer group</taxon>
        <taxon>Sinorhizobium</taxon>
    </lineage>
</organism>
<proteinExistence type="predicted"/>
<gene>
    <name evidence="4" type="ORF">FKV68_24010</name>
</gene>
<dbReference type="PROSITE" id="PS50949">
    <property type="entry name" value="HTH_GNTR"/>
    <property type="match status" value="1"/>
</dbReference>
<dbReference type="Gene3D" id="1.10.10.10">
    <property type="entry name" value="Winged helix-like DNA-binding domain superfamily/Winged helix DNA-binding domain"/>
    <property type="match status" value="1"/>
</dbReference>
<dbReference type="SUPFAM" id="SSF46785">
    <property type="entry name" value="Winged helix' DNA-binding domain"/>
    <property type="match status" value="1"/>
</dbReference>
<geneLocation type="plasmid" evidence="5">
    <name>pemeittgr7b</name>
</geneLocation>
<evidence type="ECO:0000256" key="1">
    <source>
        <dbReference type="ARBA" id="ARBA00023015"/>
    </source>
</evidence>
<evidence type="ECO:0000256" key="2">
    <source>
        <dbReference type="ARBA" id="ARBA00023125"/>
    </source>
</evidence>
<dbReference type="InterPro" id="IPR036390">
    <property type="entry name" value="WH_DNA-bd_sf"/>
</dbReference>
<name>A0A859QYB8_9HYPH</name>
<accession>A0A859QYB8</accession>
<keyword evidence="5" id="KW-1185">Reference proteome</keyword>
<reference evidence="4 5" key="1">
    <citation type="submission" date="2019-06" db="EMBL/GenBank/DDBJ databases">
        <title>Complete genome sequence of Ensifer mexicanus ITTG R7 isolated from nodules of Acacia angustissima (Mill.) Kuntze.</title>
        <authorList>
            <person name="Rincon-Rosales R."/>
            <person name="Rogel M.A."/>
            <person name="Guerrero G."/>
            <person name="Rincon-Molina C.I."/>
            <person name="Lopez-Lopez A."/>
            <person name="Martinez-Romero E."/>
        </authorList>
    </citation>
    <scope>NUCLEOTIDE SEQUENCE [LARGE SCALE GENOMIC DNA]</scope>
    <source>
        <strain evidence="4 5">ITTG R7</strain>
        <plasmid evidence="5">pemeittgr7b</plasmid>
    </source>
</reference>
<dbReference type="InterPro" id="IPR000524">
    <property type="entry name" value="Tscrpt_reg_HTH_GntR"/>
</dbReference>
<dbReference type="RefSeq" id="WP_180942016.1">
    <property type="nucleotide sequence ID" value="NZ_CP041240.1"/>
</dbReference>
<dbReference type="PANTHER" id="PTHR43537">
    <property type="entry name" value="TRANSCRIPTIONAL REGULATOR, GNTR FAMILY"/>
    <property type="match status" value="1"/>
</dbReference>
<sequence length="239" mass="26034">MWFCEKAAQCHGIDLSKFPTEPAARGKADAAYDAVVQLLCSHALVPGQHLSDRDLALKLKIGRTPLREALIRLAAEGKIISLPQKGYFTRPLIEWALLDSYAVAREILTFALARVRPQATCHCAPPNESTPAKLALGAEAIFTEIAQTASNCEMCKIIDKFCFCTHSVRMEIAASELSPSFGRSIATLTDAMLQLGSAPGVVESALMSHLDLERGALPRVVQDMNTRWLTSFPLVARSL</sequence>
<dbReference type="KEGG" id="emx:FKV68_24010"/>
<evidence type="ECO:0000313" key="4">
    <source>
        <dbReference type="EMBL" id="QLL64479.1"/>
    </source>
</evidence>
<keyword evidence="4" id="KW-0614">Plasmid</keyword>
<keyword evidence="2" id="KW-0238">DNA-binding</keyword>
<protein>
    <submittedName>
        <fullName evidence="4">GntR family transcriptional regulator</fullName>
    </submittedName>
</protein>
<dbReference type="SMART" id="SM00345">
    <property type="entry name" value="HTH_GNTR"/>
    <property type="match status" value="1"/>
</dbReference>
<keyword evidence="3" id="KW-0804">Transcription</keyword>
<dbReference type="Proteomes" id="UP000510721">
    <property type="component" value="Plasmid pEmeITTGR7b"/>
</dbReference>
<keyword evidence="1" id="KW-0805">Transcription regulation</keyword>
<dbReference type="AlphaFoldDB" id="A0A859QYB8"/>
<evidence type="ECO:0000256" key="3">
    <source>
        <dbReference type="ARBA" id="ARBA00023163"/>
    </source>
</evidence>
<dbReference type="InterPro" id="IPR036388">
    <property type="entry name" value="WH-like_DNA-bd_sf"/>
</dbReference>
<dbReference type="CDD" id="cd07377">
    <property type="entry name" value="WHTH_GntR"/>
    <property type="match status" value="1"/>
</dbReference>
<dbReference type="EMBL" id="CP041240">
    <property type="protein sequence ID" value="QLL64479.1"/>
    <property type="molecule type" value="Genomic_DNA"/>
</dbReference>
<dbReference type="PANTHER" id="PTHR43537:SF5">
    <property type="entry name" value="UXU OPERON TRANSCRIPTIONAL REGULATOR"/>
    <property type="match status" value="1"/>
</dbReference>